<dbReference type="EMBL" id="JAGTXO010000006">
    <property type="protein sequence ID" value="KAG8467052.1"/>
    <property type="molecule type" value="Genomic_DNA"/>
</dbReference>
<gene>
    <name evidence="1" type="ORF">KFE25_000368</name>
</gene>
<dbReference type="InterPro" id="IPR023214">
    <property type="entry name" value="HAD_sf"/>
</dbReference>
<dbReference type="Gene3D" id="1.10.150.240">
    <property type="entry name" value="Putative phosphatase, domain 2"/>
    <property type="match status" value="1"/>
</dbReference>
<dbReference type="SFLD" id="SFLDS00003">
    <property type="entry name" value="Haloacid_Dehalogenase"/>
    <property type="match status" value="1"/>
</dbReference>
<sequence>MGTRFDAVLWDMDGVLVNVSGSYRLAIEETAAAFTGKPTDPGAVQRFKNMGGYNNDWKLTAAIIAEAGVTVPYDEVVEAFQLRYKGPNFDGLIASEPPIIDGAKTLGALAEAGYAMALVTGRPDAEARWTLQRFGWDRFFPIVVAMEAQEGKGKPDPFPLTKAMGLLGKPVEPSRAVYVGDTGDDMIAARAAGMYAVGVVPPYLDFESHGDKLRACGAHAVLRHPDEIVDLVAQAE</sequence>
<dbReference type="InterPro" id="IPR050155">
    <property type="entry name" value="HAD-like_hydrolase_sf"/>
</dbReference>
<dbReference type="InterPro" id="IPR006439">
    <property type="entry name" value="HAD-SF_hydro_IA"/>
</dbReference>
<dbReference type="NCBIfam" id="TIGR01549">
    <property type="entry name" value="HAD-SF-IA-v1"/>
    <property type="match status" value="1"/>
</dbReference>
<evidence type="ECO:0000313" key="2">
    <source>
        <dbReference type="Proteomes" id="UP000751190"/>
    </source>
</evidence>
<dbReference type="PANTHER" id="PTHR43434">
    <property type="entry name" value="PHOSPHOGLYCOLATE PHOSPHATASE"/>
    <property type="match status" value="1"/>
</dbReference>
<dbReference type="InterPro" id="IPR036412">
    <property type="entry name" value="HAD-like_sf"/>
</dbReference>
<dbReference type="OMA" id="GIWNNDW"/>
<dbReference type="Gene3D" id="3.40.50.1000">
    <property type="entry name" value="HAD superfamily/HAD-like"/>
    <property type="match status" value="1"/>
</dbReference>
<dbReference type="GO" id="GO:0008967">
    <property type="term" value="F:phosphoglycolate phosphatase activity"/>
    <property type="evidence" value="ECO:0007669"/>
    <property type="project" value="TreeGrafter"/>
</dbReference>
<dbReference type="Proteomes" id="UP000751190">
    <property type="component" value="Unassembled WGS sequence"/>
</dbReference>
<protein>
    <recommendedName>
        <fullName evidence="3">Phosphoglycolate phosphatase</fullName>
    </recommendedName>
</protein>
<comment type="caution">
    <text evidence="1">The sequence shown here is derived from an EMBL/GenBank/DDBJ whole genome shotgun (WGS) entry which is preliminary data.</text>
</comment>
<proteinExistence type="predicted"/>
<dbReference type="AlphaFoldDB" id="A0A8J5XQE7"/>
<dbReference type="InterPro" id="IPR023198">
    <property type="entry name" value="PGP-like_dom2"/>
</dbReference>
<dbReference type="PANTHER" id="PTHR43434:SF1">
    <property type="entry name" value="PHOSPHOGLYCOLATE PHOSPHATASE"/>
    <property type="match status" value="1"/>
</dbReference>
<dbReference type="Pfam" id="PF00702">
    <property type="entry name" value="Hydrolase"/>
    <property type="match status" value="1"/>
</dbReference>
<keyword evidence="2" id="KW-1185">Reference proteome</keyword>
<name>A0A8J5XQE7_DIALT</name>
<evidence type="ECO:0000313" key="1">
    <source>
        <dbReference type="EMBL" id="KAG8467052.1"/>
    </source>
</evidence>
<evidence type="ECO:0008006" key="3">
    <source>
        <dbReference type="Google" id="ProtNLM"/>
    </source>
</evidence>
<accession>A0A8J5XQE7</accession>
<dbReference type="GO" id="GO:0006281">
    <property type="term" value="P:DNA repair"/>
    <property type="evidence" value="ECO:0007669"/>
    <property type="project" value="TreeGrafter"/>
</dbReference>
<dbReference type="SUPFAM" id="SSF56784">
    <property type="entry name" value="HAD-like"/>
    <property type="match status" value="1"/>
</dbReference>
<dbReference type="SFLD" id="SFLDG01129">
    <property type="entry name" value="C1.5:_HAD__Beta-PGM__Phosphata"/>
    <property type="match status" value="1"/>
</dbReference>
<dbReference type="OrthoDB" id="447729at2759"/>
<organism evidence="1 2">
    <name type="scientific">Diacronema lutheri</name>
    <name type="common">Unicellular marine alga</name>
    <name type="synonym">Monochrysis lutheri</name>
    <dbReference type="NCBI Taxonomy" id="2081491"/>
    <lineage>
        <taxon>Eukaryota</taxon>
        <taxon>Haptista</taxon>
        <taxon>Haptophyta</taxon>
        <taxon>Pavlovophyceae</taxon>
        <taxon>Pavlovales</taxon>
        <taxon>Pavlovaceae</taxon>
        <taxon>Diacronema</taxon>
    </lineage>
</organism>
<reference evidence="1" key="1">
    <citation type="submission" date="2021-05" db="EMBL/GenBank/DDBJ databases">
        <title>The genome of the haptophyte Pavlova lutheri (Diacronema luteri, Pavlovales) - a model for lipid biosynthesis in eukaryotic algae.</title>
        <authorList>
            <person name="Hulatt C.J."/>
            <person name="Posewitz M.C."/>
        </authorList>
    </citation>
    <scope>NUCLEOTIDE SEQUENCE</scope>
    <source>
        <strain evidence="1">NIVA-4/92</strain>
    </source>
</reference>